<proteinExistence type="predicted"/>
<evidence type="ECO:0000313" key="4">
    <source>
        <dbReference type="Proteomes" id="UP001165341"/>
    </source>
</evidence>
<reference evidence="3" key="1">
    <citation type="submission" date="2022-03" db="EMBL/GenBank/DDBJ databases">
        <title>Cryobacterium sp. nov. strain ZS14-85, isolated from Antarctic soil.</title>
        <authorList>
            <person name="Li J."/>
            <person name="Niu G."/>
        </authorList>
    </citation>
    <scope>NUCLEOTIDE SEQUENCE</scope>
    <source>
        <strain evidence="3">ZS14-85</strain>
    </source>
</reference>
<dbReference type="Proteomes" id="UP001165341">
    <property type="component" value="Unassembled WGS sequence"/>
</dbReference>
<keyword evidence="1" id="KW-0413">Isomerase</keyword>
<keyword evidence="4" id="KW-1185">Reference proteome</keyword>
<dbReference type="RefSeq" id="WP_243011697.1">
    <property type="nucleotide sequence ID" value="NZ_JALGAR010000001.1"/>
</dbReference>
<comment type="caution">
    <text evidence="3">The sequence shown here is derived from an EMBL/GenBank/DDBJ whole genome shotgun (WGS) entry which is preliminary data.</text>
</comment>
<dbReference type="EMBL" id="JALGAR010000001">
    <property type="protein sequence ID" value="MCI4656360.1"/>
    <property type="molecule type" value="Genomic_DNA"/>
</dbReference>
<evidence type="ECO:0000256" key="2">
    <source>
        <dbReference type="ARBA" id="ARBA00023277"/>
    </source>
</evidence>
<evidence type="ECO:0000313" key="3">
    <source>
        <dbReference type="EMBL" id="MCI4656360.1"/>
    </source>
</evidence>
<dbReference type="GO" id="GO:0016853">
    <property type="term" value="F:isomerase activity"/>
    <property type="evidence" value="ECO:0007669"/>
    <property type="project" value="UniProtKB-KW"/>
</dbReference>
<accession>A0AA41UDV2</accession>
<dbReference type="AlphaFoldDB" id="A0AA41UDV2"/>
<name>A0AA41UDV2_9MICO</name>
<gene>
    <name evidence="3" type="ORF">MQH31_00835</name>
</gene>
<dbReference type="InterPro" id="IPR004216">
    <property type="entry name" value="Fuc/Ara_isomerase_C"/>
</dbReference>
<protein>
    <submittedName>
        <fullName evidence="3">Uncharacterized protein</fullName>
    </submittedName>
</protein>
<dbReference type="SUPFAM" id="SSF50443">
    <property type="entry name" value="FucI/AraA C-terminal domain-like"/>
    <property type="match status" value="1"/>
</dbReference>
<sequence length="49" mass="5620">MSALFTAHPHDFAESARTELLVIDKTTTLRDFTREVRWNQADYPLGQGL</sequence>
<keyword evidence="2" id="KW-0119">Carbohydrate metabolism</keyword>
<organism evidence="3 4">
    <name type="scientific">Cryobacterium zhongshanensis</name>
    <dbReference type="NCBI Taxonomy" id="2928153"/>
    <lineage>
        <taxon>Bacteria</taxon>
        <taxon>Bacillati</taxon>
        <taxon>Actinomycetota</taxon>
        <taxon>Actinomycetes</taxon>
        <taxon>Micrococcales</taxon>
        <taxon>Microbacteriaceae</taxon>
        <taxon>Cryobacterium</taxon>
    </lineage>
</organism>
<evidence type="ECO:0000256" key="1">
    <source>
        <dbReference type="ARBA" id="ARBA00023235"/>
    </source>
</evidence>